<feature type="domain" description="Fibronectin type-III" evidence="2">
    <location>
        <begin position="392"/>
        <end position="478"/>
    </location>
</feature>
<feature type="domain" description="Fibronectin type-III" evidence="2">
    <location>
        <begin position="123"/>
        <end position="214"/>
    </location>
</feature>
<reference evidence="4" key="2">
    <citation type="submission" date="2019-02" db="EMBL/GenBank/DDBJ databases">
        <title>Opniocepnalus argus Var Kimnra genome.</title>
        <authorList>
            <person name="Zhou C."/>
            <person name="Xiao S."/>
        </authorList>
    </citation>
    <scope>NUCLEOTIDE SEQUENCE [LARGE SCALE GENOMIC DNA]</scope>
</reference>
<gene>
    <name evidence="3" type="ORF">EXN66_Car014961</name>
</gene>
<feature type="domain" description="Fibronectin type-III" evidence="2">
    <location>
        <begin position="1786"/>
        <end position="1875"/>
    </location>
</feature>
<dbReference type="InterPro" id="IPR013783">
    <property type="entry name" value="Ig-like_fold"/>
</dbReference>
<feature type="domain" description="Fibronectin type-III" evidence="2">
    <location>
        <begin position="1524"/>
        <end position="1609"/>
    </location>
</feature>
<feature type="domain" description="Fibronectin type-III" evidence="2">
    <location>
        <begin position="1437"/>
        <end position="1523"/>
    </location>
</feature>
<dbReference type="SUPFAM" id="SSF49265">
    <property type="entry name" value="Fibronectin type III"/>
    <property type="match status" value="14"/>
</dbReference>
<evidence type="ECO:0000256" key="1">
    <source>
        <dbReference type="SAM" id="MobiDB-lite"/>
    </source>
</evidence>
<dbReference type="SMART" id="SM00060">
    <property type="entry name" value="FN3"/>
    <property type="match status" value="18"/>
</dbReference>
<feature type="domain" description="Fibronectin type-III" evidence="2">
    <location>
        <begin position="739"/>
        <end position="825"/>
    </location>
</feature>
<evidence type="ECO:0000259" key="2">
    <source>
        <dbReference type="PROSITE" id="PS50853"/>
    </source>
</evidence>
<feature type="domain" description="Fibronectin type-III" evidence="2">
    <location>
        <begin position="826"/>
        <end position="912"/>
    </location>
</feature>
<feature type="domain" description="Fibronectin type-III" evidence="2">
    <location>
        <begin position="1176"/>
        <end position="1263"/>
    </location>
</feature>
<feature type="domain" description="Fibronectin type-III" evidence="2">
    <location>
        <begin position="1351"/>
        <end position="1436"/>
    </location>
</feature>
<dbReference type="PANTHER" id="PTHR47135:SF4">
    <property type="match status" value="1"/>
</dbReference>
<reference evidence="3 4" key="1">
    <citation type="submission" date="2019-02" db="EMBL/GenBank/DDBJ databases">
        <title>Opniocepnalus argus genome.</title>
        <authorList>
            <person name="Zhou C."/>
            <person name="Xiao S."/>
        </authorList>
    </citation>
    <scope>NUCLEOTIDE SEQUENCE [LARGE SCALE GENOMIC DNA]</scope>
    <source>
        <strain evidence="3">OARG1902GOOAL</strain>
        <tissue evidence="3">Muscle</tissue>
    </source>
</reference>
<organism evidence="3 4">
    <name type="scientific">Channa argus</name>
    <name type="common">Northern snakehead</name>
    <name type="synonym">Ophicephalus argus</name>
    <dbReference type="NCBI Taxonomy" id="215402"/>
    <lineage>
        <taxon>Eukaryota</taxon>
        <taxon>Metazoa</taxon>
        <taxon>Chordata</taxon>
        <taxon>Craniata</taxon>
        <taxon>Vertebrata</taxon>
        <taxon>Euteleostomi</taxon>
        <taxon>Actinopterygii</taxon>
        <taxon>Neopterygii</taxon>
        <taxon>Teleostei</taxon>
        <taxon>Neoteleostei</taxon>
        <taxon>Acanthomorphata</taxon>
        <taxon>Anabantaria</taxon>
        <taxon>Anabantiformes</taxon>
        <taxon>Channoidei</taxon>
        <taxon>Channidae</taxon>
        <taxon>Channa</taxon>
    </lineage>
</organism>
<dbReference type="CDD" id="cd00063">
    <property type="entry name" value="FN3"/>
    <property type="match status" value="6"/>
</dbReference>
<dbReference type="PROSITE" id="PS50853">
    <property type="entry name" value="FN3"/>
    <property type="match status" value="15"/>
</dbReference>
<dbReference type="Pfam" id="PF00041">
    <property type="entry name" value="fn3"/>
    <property type="match status" value="3"/>
</dbReference>
<dbReference type="PANTHER" id="PTHR47135">
    <property type="entry name" value="FIBRONECTIN TYPE III DOMAIN-CONTAINING PROTEIN 7"/>
    <property type="match status" value="1"/>
</dbReference>
<dbReference type="InterPro" id="IPR015373">
    <property type="entry name" value="Interferon/interleukin_rcp_dom"/>
</dbReference>
<dbReference type="InterPro" id="IPR003961">
    <property type="entry name" value="FN3_dom"/>
</dbReference>
<evidence type="ECO:0000313" key="4">
    <source>
        <dbReference type="Proteomes" id="UP000503349"/>
    </source>
</evidence>
<proteinExistence type="predicted"/>
<dbReference type="Gene3D" id="2.60.40.10">
    <property type="entry name" value="Immunoglobulins"/>
    <property type="match status" value="15"/>
</dbReference>
<feature type="domain" description="Fibronectin type-III" evidence="2">
    <location>
        <begin position="999"/>
        <end position="1085"/>
    </location>
</feature>
<dbReference type="EMBL" id="CM015725">
    <property type="protein sequence ID" value="KAF3699274.1"/>
    <property type="molecule type" value="Genomic_DNA"/>
</dbReference>
<dbReference type="InterPro" id="IPR036116">
    <property type="entry name" value="FN3_sf"/>
</dbReference>
<feature type="domain" description="Fibronectin type-III" evidence="2">
    <location>
        <begin position="1264"/>
        <end position="1350"/>
    </location>
</feature>
<evidence type="ECO:0000313" key="3">
    <source>
        <dbReference type="EMBL" id="KAF3699274.1"/>
    </source>
</evidence>
<dbReference type="Pfam" id="PF09294">
    <property type="entry name" value="Interfer-bind"/>
    <property type="match status" value="1"/>
</dbReference>
<protein>
    <submittedName>
        <fullName evidence="3">Fibronectin type III domain-containing protein 7</fullName>
    </submittedName>
</protein>
<feature type="domain" description="Fibronectin type-III" evidence="2">
    <location>
        <begin position="2147"/>
        <end position="2233"/>
    </location>
</feature>
<keyword evidence="4" id="KW-1185">Reference proteome</keyword>
<feature type="domain" description="Fibronectin type-III" evidence="2">
    <location>
        <begin position="215"/>
        <end position="306"/>
    </location>
</feature>
<feature type="domain" description="Fibronectin type-III" evidence="2">
    <location>
        <begin position="1086"/>
        <end position="1175"/>
    </location>
</feature>
<feature type="domain" description="Fibronectin type-III" evidence="2">
    <location>
        <begin position="1610"/>
        <end position="1697"/>
    </location>
</feature>
<sequence length="2236" mass="238697">MIHAYNGAYCTELGHQQLIELREKPEIEYVLGTECTILSVTSPSASTLNVVWTSYQDASVYLLDFRDENATSTAPVVAVQYAPSTQALVQGLRPGHVYQVTLKVLQFYNVVSRCSKTALTVPAASQITLSKPISSTSIKFEWSSVFGADSYILLVEEVTFAQMKPLVFNQTFTNQSAQVNGLTPASVYNSYIYSSNSAGLGAKSSTKTIMTLVQPPTGVNITLTGKSTARVTWNAVNKVLIYQVSVSASPQTGKVPFIRNSSVTFMDITNLAPCSNYTVGVSSLNAFLLPGEPSNVTISTASINPVTTISVDYLCSSGIVTVTWDSVFGASFYIATFFDSTGASRNCTSASTSCQISNVKCGETYQVNVTAISGDCKSNSNTSASFETIPCGPANPETYHDCSSNVIVFGWQPTNNTFYYVAMAVDNAGEMTECVTLDNTCYFTNVDCGQTYNYSVYAVGSECNTDISQPVSVRTSPCLPTNILTEADCASEQVNTMWDTAAGALSYSVEAKGNTGNSYNCSSNFSSCTVTGVPCGESLSVWIIASNEHCSTNMVLGEVAQTAPCRPTNVSVSTDCSQDSAMVNWTSSNGAIFYIAVAQDAYGNMHTCNSGSTNCLITGLRCGQNYTTHVISTNFICNRTSEEAYFRTAPCSPTNIQALRNCDTNEALIVWQNHQPTGLYTAIIEDQEGAQLNCTSNTVNNCNILSPPCGKRLNVTVTHSDGNCLFTSTPISMDSVPCGPKDVGSTVSCVTGELTVTWNTSVATLNYTTIISRGMGSPLQCNSTETQCTTGGLLCGSTYNVTVYSITGTCFSLPSAMVPVQTLPCPPTNIAVSPSCAPDPTPVSWMASNSAKYYNLVAVSSGGYRSECTTNETSCTLPGLQCGDVYTIAVSGADEYCVGEPSNSITLKTEPCIPTNVSSQVSCRAGIAQVSWVPSVNALRYNVKATSNEHILTCTSSSPSCTLSNLICDQAYDIQVSAADDMCVSSHSAPIRQDQVPCVPKNVSASLVCFSYSARVTWVGTTSAVGYNVTMMDQDGNTSFCYTNATSCQVHDIQCGKTYDITVTPYSKTCTGNPSAVYSFDAALCAPANLTGQIDSDTNTINLTWDQSPVLGAMYMIKSEVIGATLPPSEYTTLNTSYTLTNLQCGERYTIHVTAQEGNCSRSYKPTLQISTVPCPPENVTVDLLCGSHTAVLSWEQRSNVDLYEATAIKVSVGEVKKCNSTNSTCQFSGLDCGETYNFTVTAHIQGSCSQNSDTVSTETAPCIPRNVTTSVQCNFNMGSVSWEPSDGAKTYVVVATGLDTHTHQCFTNTTSCTWNDLHCGEEYTVVVSAKDDSCNSLPSSSSIISMHPCKPLNLVVSVNCNMKVVSLSWDASIGTTFYMVSANAGNKTSSLTTNVTAATFSDLACGQNYSLSVTPSSQHCLGTSLATTYVQTWPCPPSGLTTTQDCESATVKVTWQASAGSDYYTANMQTDTGISQMCTSNSNTCSIPGLTCGHNFSVSVTASNQQCNTTSAQTTSLMSVPCVPTDVSIVTGCANNTAVVSWSAGFGAVEYLATARSYHSNVSCQTSDLSCRFDDLTCGSQYTVQVVAVGNNCSSIPSDALMFKSTPCQPQGIKGSLDFVTNYARISWDAASGVDSYTVTAVDGTTYSANCTTSSNTTCEVKDLECGLLYNFSVIAKNIQCESRPSAIISLQTASCSPYNITAFPQCDNSSILVVWKLMGGVGNILYKATAEASDHTYLFCYSTGTSCYLQGARCDLSYTIIVVDSADQGGARSSAYSVTMEPCPPSDLTISASCADHTALVSWTPSPIANMYTVVAQSVDGHVYTCNSTSSSCTISMLQCNQQYTVFVTASNENCSSKASQNATFNAGLCPPDGLSVTWFCNNQTALLSWRPIDNAVDYYGYAQDGNGDKLYCHSTNDICTIKGLNCGTIYNFTVQASDGTCNSSFSEPVQRGANDVAVQLLPMQMEIQVLHFTWTQISCSDTEYLVELRGSLLGDSQALFNIASYWANMTYFEIPLPCSSSYVATVSSRNAAGTSQPSESLNRTTAPCPPSGVVYQGGTVSWNASVFATTYTVYDNSFTPMPQLCNTSELSCQLPLNTTSTNLVITARNSDGESEAEIIANVVNERRRKRDITEQNPETGGLLAPVLRVIQRTSKVIFVEWSQVDAASHYNLVIRMQGSSTKPRELTVYEEHIILTDLSPNSTYCLSVSAGTSETTGPESEPLCTQTRQGFAL</sequence>
<accession>A0A6G1QA31</accession>
<dbReference type="Proteomes" id="UP000503349">
    <property type="component" value="Chromosome 14"/>
</dbReference>
<name>A0A6G1QA31_CHAAH</name>
<feature type="region of interest" description="Disordered" evidence="1">
    <location>
        <begin position="2213"/>
        <end position="2236"/>
    </location>
</feature>